<comment type="caution">
    <text evidence="3">The sequence shown here is derived from an EMBL/GenBank/DDBJ whole genome shotgun (WGS) entry which is preliminary data.</text>
</comment>
<dbReference type="RefSeq" id="WP_202833095.1">
    <property type="nucleotide sequence ID" value="NZ_JAETWB010000008.1"/>
</dbReference>
<keyword evidence="4" id="KW-1185">Reference proteome</keyword>
<dbReference type="InterPro" id="IPR029044">
    <property type="entry name" value="Nucleotide-diphossugar_trans"/>
</dbReference>
<dbReference type="InterPro" id="IPR011990">
    <property type="entry name" value="TPR-like_helical_dom_sf"/>
</dbReference>
<evidence type="ECO:0000313" key="4">
    <source>
        <dbReference type="Proteomes" id="UP000660885"/>
    </source>
</evidence>
<gene>
    <name evidence="3" type="ORF">JMJ56_17700</name>
</gene>
<dbReference type="InterPro" id="IPR019734">
    <property type="entry name" value="TPR_rpt"/>
</dbReference>
<keyword evidence="1" id="KW-0802">TPR repeat</keyword>
<organism evidence="3 4">
    <name type="scientific">Belnapia arida</name>
    <dbReference type="NCBI Taxonomy" id="2804533"/>
    <lineage>
        <taxon>Bacteria</taxon>
        <taxon>Pseudomonadati</taxon>
        <taxon>Pseudomonadota</taxon>
        <taxon>Alphaproteobacteria</taxon>
        <taxon>Acetobacterales</taxon>
        <taxon>Roseomonadaceae</taxon>
        <taxon>Belnapia</taxon>
    </lineage>
</organism>
<dbReference type="PANTHER" id="PTHR43179">
    <property type="entry name" value="RHAMNOSYLTRANSFERASE WBBL"/>
    <property type="match status" value="1"/>
</dbReference>
<evidence type="ECO:0000313" key="3">
    <source>
        <dbReference type="EMBL" id="MBL6079857.1"/>
    </source>
</evidence>
<evidence type="ECO:0000256" key="2">
    <source>
        <dbReference type="SAM" id="MobiDB-lite"/>
    </source>
</evidence>
<feature type="repeat" description="TPR" evidence="1">
    <location>
        <begin position="94"/>
        <end position="127"/>
    </location>
</feature>
<dbReference type="Gene3D" id="3.90.550.10">
    <property type="entry name" value="Spore Coat Polysaccharide Biosynthesis Protein SpsA, Chain A"/>
    <property type="match status" value="1"/>
</dbReference>
<reference evidence="3 4" key="1">
    <citation type="submission" date="2021-01" db="EMBL/GenBank/DDBJ databases">
        <title>Belnapia mucosa sp. nov. and Belnapia arida sp. nov., isolated from the Tabernas Desert (Almeria, Spain).</title>
        <authorList>
            <person name="Molina-Menor E."/>
            <person name="Vidal-Verdu A."/>
            <person name="Calonge A."/>
            <person name="Satari L."/>
            <person name="Pereto J."/>
            <person name="Porcar M."/>
        </authorList>
    </citation>
    <scope>NUCLEOTIDE SEQUENCE [LARGE SCALE GENOMIC DNA]</scope>
    <source>
        <strain evidence="3 4">T18</strain>
    </source>
</reference>
<name>A0ABS1U5B3_9PROT</name>
<dbReference type="EMBL" id="JAETWB010000008">
    <property type="protein sequence ID" value="MBL6079857.1"/>
    <property type="molecule type" value="Genomic_DNA"/>
</dbReference>
<dbReference type="PROSITE" id="PS50005">
    <property type="entry name" value="TPR"/>
    <property type="match status" value="1"/>
</dbReference>
<dbReference type="Gene3D" id="1.25.40.10">
    <property type="entry name" value="Tetratricopeptide repeat domain"/>
    <property type="match status" value="1"/>
</dbReference>
<dbReference type="SMART" id="SM00028">
    <property type="entry name" value="TPR"/>
    <property type="match status" value="3"/>
</dbReference>
<dbReference type="Proteomes" id="UP000660885">
    <property type="component" value="Unassembled WGS sequence"/>
</dbReference>
<evidence type="ECO:0000256" key="1">
    <source>
        <dbReference type="PROSITE-ProRule" id="PRU00339"/>
    </source>
</evidence>
<feature type="region of interest" description="Disordered" evidence="2">
    <location>
        <begin position="1"/>
        <end position="21"/>
    </location>
</feature>
<dbReference type="PANTHER" id="PTHR43179:SF7">
    <property type="entry name" value="RHAMNOSYLTRANSFERASE WBBL"/>
    <property type="match status" value="1"/>
</dbReference>
<sequence>MPDGAEGMALPSHGAELPAGASTASPGAILRLADQARDAGHWAEAASLYAAALAAGPEEAAIRIQLGNMLKEAGQPLQAEAAYRAALAAAPDCADGWLQLGHLLKRLGRREAAASAYQNALARDALSGDAAAELAALGQGWRIGEAQAAGRSLLYETLAAVQELRRSLALLEARLPAIESLAAVPLHRFDLYAARYRPRLPAGAARVRLDLLLLPGETAPAEAAALVGSLVQAAAAAPGMLRRLGLVTADRALAAMAERHFRPILLDPRAPPALWLPEGDVADWVLVAAGPAILCDTALAWFAHAAAHLGPDATALICDEVLREAPGAPPQPVLLPGYDPRALAAAGLRPSLFAIRRSLLAGAATAEALLAAAAAAGRVIHLPRMLAERRRPPVPPAPAPRGAVAPLAIRVIVPTREAGPLLERCLDAASGQAARPGLLRWTVIDNRPEDAPGPATARPGATLLRRPEGFNWSAFNNLAARTVGEELLLFLNDDVELLTPGWDLALAEAFADPEVAAAGMRLLYPDGRVQHAGVVLGLNGRTEHEGRGAERDAPGPLRRWVSRRRAAAVTGAALACRASAFRDCGGFDADELPVWFNDIDFCLKLRAAGHEVLFLGDVEAVHQESRSLRSAFDDAMRDAAWGQALGVMQRRWGDAFTEDPTLNPHFSRVGEAFEMIAEPSEARVLGWLRAQG</sequence>
<proteinExistence type="predicted"/>
<dbReference type="SUPFAM" id="SSF53448">
    <property type="entry name" value="Nucleotide-diphospho-sugar transferases"/>
    <property type="match status" value="1"/>
</dbReference>
<accession>A0ABS1U5B3</accession>
<dbReference type="SUPFAM" id="SSF48452">
    <property type="entry name" value="TPR-like"/>
    <property type="match status" value="1"/>
</dbReference>
<protein>
    <submittedName>
        <fullName evidence="3">Glycosyltransferase</fullName>
    </submittedName>
</protein>
<dbReference type="Pfam" id="PF13181">
    <property type="entry name" value="TPR_8"/>
    <property type="match status" value="1"/>
</dbReference>
<dbReference type="Pfam" id="PF13641">
    <property type="entry name" value="Glyco_tranf_2_3"/>
    <property type="match status" value="1"/>
</dbReference>